<dbReference type="InterPro" id="IPR036388">
    <property type="entry name" value="WH-like_DNA-bd_sf"/>
</dbReference>
<keyword evidence="5" id="KW-0804">Transcription</keyword>
<dbReference type="CDD" id="cd00383">
    <property type="entry name" value="trans_reg_C"/>
    <property type="match status" value="1"/>
</dbReference>
<evidence type="ECO:0000256" key="2">
    <source>
        <dbReference type="ARBA" id="ARBA00023012"/>
    </source>
</evidence>
<feature type="domain" description="OmpR/PhoB-type" evidence="9">
    <location>
        <begin position="135"/>
        <end position="233"/>
    </location>
</feature>
<dbReference type="SMART" id="SM00448">
    <property type="entry name" value="REC"/>
    <property type="match status" value="1"/>
</dbReference>
<gene>
    <name evidence="10" type="ORF">VPR01S_01_02140</name>
</gene>
<dbReference type="EMBL" id="BATJ01000001">
    <property type="protein sequence ID" value="GAD65441.1"/>
    <property type="molecule type" value="Genomic_DNA"/>
</dbReference>
<feature type="DNA-binding region" description="OmpR/PhoB-type" evidence="7">
    <location>
        <begin position="135"/>
        <end position="233"/>
    </location>
</feature>
<dbReference type="SUPFAM" id="SSF52172">
    <property type="entry name" value="CheY-like"/>
    <property type="match status" value="1"/>
</dbReference>
<organism evidence="10 11">
    <name type="scientific">Vibrio proteolyticus NBRC 13287</name>
    <dbReference type="NCBI Taxonomy" id="1219065"/>
    <lineage>
        <taxon>Bacteria</taxon>
        <taxon>Pseudomonadati</taxon>
        <taxon>Pseudomonadota</taxon>
        <taxon>Gammaproteobacteria</taxon>
        <taxon>Vibrionales</taxon>
        <taxon>Vibrionaceae</taxon>
        <taxon>Vibrio</taxon>
    </lineage>
</organism>
<dbReference type="InterPro" id="IPR039420">
    <property type="entry name" value="WalR-like"/>
</dbReference>
<dbReference type="Gene3D" id="1.10.10.10">
    <property type="entry name" value="Winged helix-like DNA-binding domain superfamily/Winged helix DNA-binding domain"/>
    <property type="match status" value="1"/>
</dbReference>
<dbReference type="Gene3D" id="3.40.50.2300">
    <property type="match status" value="1"/>
</dbReference>
<evidence type="ECO:0000256" key="7">
    <source>
        <dbReference type="PROSITE-ProRule" id="PRU01091"/>
    </source>
</evidence>
<dbReference type="GO" id="GO:0005829">
    <property type="term" value="C:cytosol"/>
    <property type="evidence" value="ECO:0007669"/>
    <property type="project" value="TreeGrafter"/>
</dbReference>
<evidence type="ECO:0000256" key="1">
    <source>
        <dbReference type="ARBA" id="ARBA00022553"/>
    </source>
</evidence>
<dbReference type="GO" id="GO:0032993">
    <property type="term" value="C:protein-DNA complex"/>
    <property type="evidence" value="ECO:0007669"/>
    <property type="project" value="TreeGrafter"/>
</dbReference>
<dbReference type="FunFam" id="1.10.10.10:FF:000005">
    <property type="entry name" value="Two-component system response regulator"/>
    <property type="match status" value="1"/>
</dbReference>
<dbReference type="FunFam" id="3.40.50.2300:FF:000002">
    <property type="entry name" value="DNA-binding response regulator PhoP"/>
    <property type="match status" value="1"/>
</dbReference>
<dbReference type="GO" id="GO:0006355">
    <property type="term" value="P:regulation of DNA-templated transcription"/>
    <property type="evidence" value="ECO:0007669"/>
    <property type="project" value="InterPro"/>
</dbReference>
<evidence type="ECO:0000256" key="5">
    <source>
        <dbReference type="ARBA" id="ARBA00023163"/>
    </source>
</evidence>
<protein>
    <submittedName>
        <fullName evidence="10">Putative two-component response regulator</fullName>
    </submittedName>
</protein>
<dbReference type="InterPro" id="IPR001789">
    <property type="entry name" value="Sig_transdc_resp-reg_receiver"/>
</dbReference>
<accession>U2ZCK7</accession>
<dbReference type="STRING" id="1219065.VPR01S_01_02140"/>
<dbReference type="PROSITE" id="PS51755">
    <property type="entry name" value="OMPR_PHOB"/>
    <property type="match status" value="1"/>
</dbReference>
<evidence type="ECO:0000259" key="9">
    <source>
        <dbReference type="PROSITE" id="PS51755"/>
    </source>
</evidence>
<evidence type="ECO:0000256" key="4">
    <source>
        <dbReference type="ARBA" id="ARBA00023125"/>
    </source>
</evidence>
<reference evidence="10 11" key="1">
    <citation type="submission" date="2013-09" db="EMBL/GenBank/DDBJ databases">
        <title>Whole genome shotgun sequence of Vibrio proteolyticus NBRC 13287.</title>
        <authorList>
            <person name="Isaki S."/>
            <person name="Hosoyama A."/>
            <person name="Numata M."/>
            <person name="Hashimoto M."/>
            <person name="Hosoyama Y."/>
            <person name="Tsuchikane K."/>
            <person name="Noguchi M."/>
            <person name="Hirakata S."/>
            <person name="Ichikawa N."/>
            <person name="Ohji S."/>
            <person name="Yamazoe A."/>
            <person name="Fujita N."/>
        </authorList>
    </citation>
    <scope>NUCLEOTIDE SEQUENCE [LARGE SCALE GENOMIC DNA]</scope>
    <source>
        <strain evidence="10 11">NBRC 13287</strain>
    </source>
</reference>
<sequence>MVAENDGKTMKILLIEDDAHIAHFLTNGFQQEGCAITHVNNGVDGLYQAVSESFDVIVLDIMLPQKDGFEVLAQLRGEGHTTPVLILSAKHSVEERVKGLQSGADDYLVKPFAFPELMARCQSLTRRGKQQQTNPHELSYGELSLDLLRHSLKRNDIPVHLNQREFMLIKLLMEHPETVITKTAILEYVWGHQFDPQTNVVDVLVCRLRGKVDKGFEHPMIYTLRGVGYVLKSQH</sequence>
<keyword evidence="1 6" id="KW-0597">Phosphoprotein</keyword>
<evidence type="ECO:0000256" key="3">
    <source>
        <dbReference type="ARBA" id="ARBA00023015"/>
    </source>
</evidence>
<feature type="domain" description="Response regulatory" evidence="8">
    <location>
        <begin position="11"/>
        <end position="125"/>
    </location>
</feature>
<name>U2ZCK7_VIBPR</name>
<dbReference type="Gene3D" id="6.10.250.690">
    <property type="match status" value="1"/>
</dbReference>
<dbReference type="PANTHER" id="PTHR48111">
    <property type="entry name" value="REGULATOR OF RPOS"/>
    <property type="match status" value="1"/>
</dbReference>
<dbReference type="Pfam" id="PF00486">
    <property type="entry name" value="Trans_reg_C"/>
    <property type="match status" value="1"/>
</dbReference>
<dbReference type="InterPro" id="IPR011006">
    <property type="entry name" value="CheY-like_superfamily"/>
</dbReference>
<dbReference type="Proteomes" id="UP000016570">
    <property type="component" value="Unassembled WGS sequence"/>
</dbReference>
<comment type="caution">
    <text evidence="10">The sequence shown here is derived from an EMBL/GenBank/DDBJ whole genome shotgun (WGS) entry which is preliminary data.</text>
</comment>
<evidence type="ECO:0000313" key="10">
    <source>
        <dbReference type="EMBL" id="GAD65441.1"/>
    </source>
</evidence>
<proteinExistence type="predicted"/>
<feature type="modified residue" description="4-aspartylphosphate" evidence="6">
    <location>
        <position position="60"/>
    </location>
</feature>
<dbReference type="InterPro" id="IPR001867">
    <property type="entry name" value="OmpR/PhoB-type_DNA-bd"/>
</dbReference>
<evidence type="ECO:0000313" key="11">
    <source>
        <dbReference type="Proteomes" id="UP000016570"/>
    </source>
</evidence>
<dbReference type="PROSITE" id="PS50110">
    <property type="entry name" value="RESPONSE_REGULATORY"/>
    <property type="match status" value="1"/>
</dbReference>
<evidence type="ECO:0000259" key="8">
    <source>
        <dbReference type="PROSITE" id="PS50110"/>
    </source>
</evidence>
<dbReference type="PANTHER" id="PTHR48111:SF76">
    <property type="entry name" value="TWO-COMPONENT RESPONSE REGULATOR"/>
    <property type="match status" value="1"/>
</dbReference>
<dbReference type="GO" id="GO:0000156">
    <property type="term" value="F:phosphorelay response regulator activity"/>
    <property type="evidence" value="ECO:0007669"/>
    <property type="project" value="TreeGrafter"/>
</dbReference>
<dbReference type="Pfam" id="PF00072">
    <property type="entry name" value="Response_reg"/>
    <property type="match status" value="1"/>
</dbReference>
<keyword evidence="3" id="KW-0805">Transcription regulation</keyword>
<dbReference type="SMART" id="SM00862">
    <property type="entry name" value="Trans_reg_C"/>
    <property type="match status" value="1"/>
</dbReference>
<keyword evidence="11" id="KW-1185">Reference proteome</keyword>
<keyword evidence="2" id="KW-0902">Two-component regulatory system</keyword>
<keyword evidence="4 7" id="KW-0238">DNA-binding</keyword>
<evidence type="ECO:0000256" key="6">
    <source>
        <dbReference type="PROSITE-ProRule" id="PRU00169"/>
    </source>
</evidence>
<dbReference type="eggNOG" id="COG0745">
    <property type="taxonomic scope" value="Bacteria"/>
</dbReference>
<dbReference type="AlphaFoldDB" id="U2ZCK7"/>
<dbReference type="GO" id="GO:0000976">
    <property type="term" value="F:transcription cis-regulatory region binding"/>
    <property type="evidence" value="ECO:0007669"/>
    <property type="project" value="TreeGrafter"/>
</dbReference>